<evidence type="ECO:0000259" key="1">
    <source>
        <dbReference type="Pfam" id="PF09508"/>
    </source>
</evidence>
<keyword evidence="4" id="KW-0328">Glycosyltransferase</keyword>
<dbReference type="NCBIfam" id="TIGR02336">
    <property type="entry name" value="1,3-beta-galactosyl-N-acetylhexosamine phosphorylase"/>
    <property type="match status" value="1"/>
</dbReference>
<feature type="domain" description="Lacto-N-biose phosphorylase C-terminal" evidence="3">
    <location>
        <begin position="664"/>
        <end position="713"/>
    </location>
</feature>
<proteinExistence type="predicted"/>
<dbReference type="Gene3D" id="2.60.40.10">
    <property type="entry name" value="Immunoglobulins"/>
    <property type="match status" value="1"/>
</dbReference>
<dbReference type="GO" id="GO:0004645">
    <property type="term" value="F:1,4-alpha-oligoglucan phosphorylase activity"/>
    <property type="evidence" value="ECO:0007669"/>
    <property type="project" value="InterPro"/>
</dbReference>
<dbReference type="EC" id="2.4.1.211" evidence="4"/>
<dbReference type="InterPro" id="IPR035356">
    <property type="entry name" value="LBP_C"/>
</dbReference>
<accession>A0A9X3HFE0</accession>
<feature type="domain" description="Lacto-N-biose phosphorylase central" evidence="2">
    <location>
        <begin position="449"/>
        <end position="660"/>
    </location>
</feature>
<keyword evidence="4" id="KW-0808">Transferase</keyword>
<dbReference type="AlphaFoldDB" id="A0A9X3HFE0"/>
<dbReference type="InterPro" id="IPR035080">
    <property type="entry name" value="Lact_bio_phlase-like_N"/>
</dbReference>
<name>A0A9X3HFE0_MEDGN</name>
<dbReference type="Pfam" id="PF17385">
    <property type="entry name" value="LBP_M"/>
    <property type="match status" value="1"/>
</dbReference>
<dbReference type="Gene3D" id="3.20.20.80">
    <property type="entry name" value="Glycosidases"/>
    <property type="match status" value="1"/>
</dbReference>
<dbReference type="InterPro" id="IPR035363">
    <property type="entry name" value="LBP_M"/>
</dbReference>
<evidence type="ECO:0000259" key="3">
    <source>
        <dbReference type="Pfam" id="PF17386"/>
    </source>
</evidence>
<dbReference type="InterPro" id="IPR029062">
    <property type="entry name" value="Class_I_gatase-like"/>
</dbReference>
<organism evidence="4 5">
    <name type="scientific">Mediterraneibacter gnavus</name>
    <name type="common">Ruminococcus gnavus</name>
    <dbReference type="NCBI Taxonomy" id="33038"/>
    <lineage>
        <taxon>Bacteria</taxon>
        <taxon>Bacillati</taxon>
        <taxon>Bacillota</taxon>
        <taxon>Clostridia</taxon>
        <taxon>Lachnospirales</taxon>
        <taxon>Lachnospiraceae</taxon>
        <taxon>Mediterraneibacter</taxon>
    </lineage>
</organism>
<protein>
    <submittedName>
        <fullName evidence="4">1,3-beta-galactosyl-N-acetylhexosamine phosphorylase</fullName>
        <ecNumber evidence="4">2.4.1.211</ecNumber>
    </submittedName>
</protein>
<gene>
    <name evidence="4" type="primary">gnpA</name>
    <name evidence="4" type="ORF">O8D18_07665</name>
</gene>
<evidence type="ECO:0000313" key="4">
    <source>
        <dbReference type="EMBL" id="MCZ7693916.1"/>
    </source>
</evidence>
<dbReference type="SUPFAM" id="SSF52317">
    <property type="entry name" value="Class I glutamine amidotransferase-like"/>
    <property type="match status" value="1"/>
</dbReference>
<dbReference type="EMBL" id="JAPZED010000006">
    <property type="protein sequence ID" value="MCZ7693916.1"/>
    <property type="molecule type" value="Genomic_DNA"/>
</dbReference>
<dbReference type="InterPro" id="IPR013780">
    <property type="entry name" value="Glyco_hydro_b"/>
</dbReference>
<dbReference type="Pfam" id="PF17386">
    <property type="entry name" value="LBP_C"/>
    <property type="match status" value="1"/>
</dbReference>
<evidence type="ECO:0000313" key="5">
    <source>
        <dbReference type="Proteomes" id="UP001148455"/>
    </source>
</evidence>
<dbReference type="Proteomes" id="UP001148455">
    <property type="component" value="Unassembled WGS sequence"/>
</dbReference>
<evidence type="ECO:0000259" key="2">
    <source>
        <dbReference type="Pfam" id="PF17385"/>
    </source>
</evidence>
<dbReference type="Gene3D" id="3.40.50.880">
    <property type="match status" value="1"/>
</dbReference>
<dbReference type="GO" id="GO:0050500">
    <property type="term" value="F:1,3-beta-galactosyl-N-acetylhexosamine phosphorylase activity"/>
    <property type="evidence" value="ECO:0007669"/>
    <property type="project" value="UniProtKB-EC"/>
</dbReference>
<sequence>MKKEEKGSFTLPGESGYEELTLKLAEKWGADVIRDSDGTRLSEEIVSAGYGIYSTICIIRDHNEWAKRNLDKRQQTFLITEPVVATKDCVRIELMKDFFEEQFEINAGKEAMKYWQVFDRTTDQEVDSSKWEYSSEEQVVEIKEIQPFHSYTVSFLAYRIWEEISMYNHVTNGWQKEHLMQIDPRYPQVQEYMIQWLKDWCSSHQETTVVRFTSLFYNFAWIWGSDERNRSLFSDWGSYDFTVSPLALEQFEEKYGYALTAEDFVNQGKYQVTHMPATKHKRDWMDFIHEFVTAFGKKLVEIVHQYGKQAYVFYDDSWVGLEPYGSKFHTIGFDGLIKCVFSGYEVRLCADVDVPVHELRLHPYLFPVGLGGAPTFMEGGDPARDAREYWLHIRRALLRAPIERIGLGGYLHLTEAFPDFQDYIEQIADEFRRIHKYHSYGKPYTYPVKIAVLHDWGRLRSWTLSGHFHENWMHDLIHVNEALSGLPLDVEFINFEDVKHGALEKYDVVINAGSAGSAWSGGDAWKEEEVISRFYEWAWNGGVLIGIQDPSAADGYNEYFRLAQILGVDKDTGAKVCHGKWKVEVDPVQDLIPDCCEIPKRAGVFATGPKTRVLMADGETPKLTVHPFGKGCGIYLGGFVYSPENTRLLLNLILYGTKQEHFDYLTDNVNAECAYYPEAKKLVVINNSDSIQPVKVETEQGVKEMRLNPYETREVDM</sequence>
<feature type="domain" description="Lacto-N-biose phosphorylase-like N-terminal TIM barrel" evidence="1">
    <location>
        <begin position="7"/>
        <end position="445"/>
    </location>
</feature>
<dbReference type="InterPro" id="IPR013783">
    <property type="entry name" value="Ig-like_fold"/>
</dbReference>
<dbReference type="InterPro" id="IPR012711">
    <property type="entry name" value="Lacto-N-biose_phosphorylase"/>
</dbReference>
<dbReference type="Pfam" id="PF09508">
    <property type="entry name" value="Lact_bio_phlase"/>
    <property type="match status" value="1"/>
</dbReference>
<reference evidence="4" key="1">
    <citation type="submission" date="2022-12" db="EMBL/GenBank/DDBJ databases">
        <title>Genome of R. gnavus strain RSHDN_123.</title>
        <authorList>
            <person name="Abdugheni R."/>
        </authorList>
    </citation>
    <scope>NUCLEOTIDE SEQUENCE</scope>
    <source>
        <strain evidence="4">RSHDN_123</strain>
    </source>
</reference>
<dbReference type="Gene3D" id="2.60.40.1180">
    <property type="entry name" value="Golgi alpha-mannosidase II"/>
    <property type="match status" value="1"/>
</dbReference>
<comment type="caution">
    <text evidence="4">The sequence shown here is derived from an EMBL/GenBank/DDBJ whole genome shotgun (WGS) entry which is preliminary data.</text>
</comment>
<dbReference type="RefSeq" id="WP_269762695.1">
    <property type="nucleotide sequence ID" value="NZ_JAPZEC010000006.1"/>
</dbReference>